<name>A0ABU0R7R3_9MICO</name>
<dbReference type="EMBL" id="JAUSYY010000001">
    <property type="protein sequence ID" value="MDQ0894123.1"/>
    <property type="molecule type" value="Genomic_DNA"/>
</dbReference>
<accession>A0ABU0R7R3</accession>
<feature type="domain" description="HhH-GPD" evidence="5">
    <location>
        <begin position="132"/>
        <end position="310"/>
    </location>
</feature>
<dbReference type="EC" id="3.2.2.21" evidence="2"/>
<dbReference type="PANTHER" id="PTHR43003">
    <property type="entry name" value="DNA-3-METHYLADENINE GLYCOSYLASE"/>
    <property type="match status" value="1"/>
</dbReference>
<dbReference type="InterPro" id="IPR003265">
    <property type="entry name" value="HhH-GPD_domain"/>
</dbReference>
<keyword evidence="4" id="KW-0234">DNA repair</keyword>
<evidence type="ECO:0000313" key="6">
    <source>
        <dbReference type="EMBL" id="MDQ0894123.1"/>
    </source>
</evidence>
<dbReference type="Proteomes" id="UP001239083">
    <property type="component" value="Unassembled WGS sequence"/>
</dbReference>
<evidence type="ECO:0000256" key="4">
    <source>
        <dbReference type="ARBA" id="ARBA00023204"/>
    </source>
</evidence>
<dbReference type="SMART" id="SM00478">
    <property type="entry name" value="ENDO3c"/>
    <property type="match status" value="1"/>
</dbReference>
<sequence length="310" mass="33684">MHTGKVIADQALSWRPRHPTDLRQTLSMLRRGPGDPTFHVDAAGAIWRTTLTVEGAATLRFEHRSADELRCSGWGPGAATAVAQAPETAGELDDASRFEPGLQLLDEAHRRNPGLRIPRTARVFEALVPAILEQKVISLQAHASWRHLVRGFGAPAPGPTPVPMHVVPSPDGWASIPTWEWHKSGVDPRRARTIVNAARFAPRLEEAVGMSPTDAAARLTLMPGVGAWTAAEVAQRALGDADALSVGDYHLSNYVGHALAGRDMTDDEMLETLAPWAGHRYRVVRLLEAAGAKGRPRRGPRMSFVDHRAI</sequence>
<evidence type="ECO:0000256" key="3">
    <source>
        <dbReference type="ARBA" id="ARBA00022763"/>
    </source>
</evidence>
<dbReference type="Gene3D" id="1.10.340.30">
    <property type="entry name" value="Hypothetical protein, domain 2"/>
    <property type="match status" value="1"/>
</dbReference>
<organism evidence="6 7">
    <name type="scientific">Agromyces ramosus</name>
    <dbReference type="NCBI Taxonomy" id="33879"/>
    <lineage>
        <taxon>Bacteria</taxon>
        <taxon>Bacillati</taxon>
        <taxon>Actinomycetota</taxon>
        <taxon>Actinomycetes</taxon>
        <taxon>Micrococcales</taxon>
        <taxon>Microbacteriaceae</taxon>
        <taxon>Agromyces</taxon>
    </lineage>
</organism>
<evidence type="ECO:0000259" key="5">
    <source>
        <dbReference type="SMART" id="SM00478"/>
    </source>
</evidence>
<evidence type="ECO:0000256" key="1">
    <source>
        <dbReference type="ARBA" id="ARBA00000086"/>
    </source>
</evidence>
<keyword evidence="7" id="KW-1185">Reference proteome</keyword>
<proteinExistence type="predicted"/>
<dbReference type="PANTHER" id="PTHR43003:SF6">
    <property type="entry name" value="DNA GLYCOSYLASE"/>
    <property type="match status" value="1"/>
</dbReference>
<comment type="catalytic activity">
    <reaction evidence="1">
        <text>Hydrolysis of alkylated DNA, releasing 3-methyladenine, 3-methylguanine, 7-methylguanine and 7-methyladenine.</text>
        <dbReference type="EC" id="3.2.2.21"/>
    </reaction>
</comment>
<evidence type="ECO:0000313" key="7">
    <source>
        <dbReference type="Proteomes" id="UP001239083"/>
    </source>
</evidence>
<dbReference type="InterPro" id="IPR051912">
    <property type="entry name" value="Alkylbase_DNA_Glycosylase/TA"/>
</dbReference>
<protein>
    <recommendedName>
        <fullName evidence="2">DNA-3-methyladenine glycosylase II</fullName>
        <ecNumber evidence="2">3.2.2.21</ecNumber>
    </recommendedName>
</protein>
<gene>
    <name evidence="6" type="ORF">QFZ26_001678</name>
</gene>
<dbReference type="SUPFAM" id="SSF48150">
    <property type="entry name" value="DNA-glycosylase"/>
    <property type="match status" value="1"/>
</dbReference>
<keyword evidence="3" id="KW-0227">DNA damage</keyword>
<comment type="caution">
    <text evidence="6">The sequence shown here is derived from an EMBL/GenBank/DDBJ whole genome shotgun (WGS) entry which is preliminary data.</text>
</comment>
<evidence type="ECO:0000256" key="2">
    <source>
        <dbReference type="ARBA" id="ARBA00012000"/>
    </source>
</evidence>
<reference evidence="6 7" key="1">
    <citation type="submission" date="2023-07" db="EMBL/GenBank/DDBJ databases">
        <title>Comparative genomics of wheat-associated soil bacteria to identify genetic determinants of phenazine resistance.</title>
        <authorList>
            <person name="Mouncey N."/>
        </authorList>
    </citation>
    <scope>NUCLEOTIDE SEQUENCE [LARGE SCALE GENOMIC DNA]</scope>
    <source>
        <strain evidence="6 7">V3I3</strain>
    </source>
</reference>
<dbReference type="CDD" id="cd00056">
    <property type="entry name" value="ENDO3c"/>
    <property type="match status" value="1"/>
</dbReference>
<dbReference type="InterPro" id="IPR011257">
    <property type="entry name" value="DNA_glycosylase"/>
</dbReference>